<dbReference type="NCBIfam" id="TIGR04022">
    <property type="entry name" value="sulfur_SfnB"/>
    <property type="match status" value="1"/>
</dbReference>
<accession>A0A9Q2XMM4</accession>
<dbReference type="GO" id="GO:0008470">
    <property type="term" value="F:3-methylbutanoyl-CoA dehydrogenase activity"/>
    <property type="evidence" value="ECO:0007669"/>
    <property type="project" value="TreeGrafter"/>
</dbReference>
<gene>
    <name evidence="4" type="ORF">KUO17_20995</name>
</gene>
<organism evidence="4 5">
    <name type="scientific">Pseudomonas aegrilactucae</name>
    <dbReference type="NCBI Taxonomy" id="2854028"/>
    <lineage>
        <taxon>Bacteria</taxon>
        <taxon>Pseudomonadati</taxon>
        <taxon>Pseudomonadota</taxon>
        <taxon>Gammaproteobacteria</taxon>
        <taxon>Pseudomonadales</taxon>
        <taxon>Pseudomonadaceae</taxon>
        <taxon>Pseudomonas</taxon>
    </lineage>
</organism>
<sequence length="413" mass="45037">MSSLAHDAVHSDLDNAPLLLPAKVLRDDAEALQAAHELAASARLQAARRDQQRKLPWAEIEQFTRSGLGSISIPREHGGADVSFTTIAEVFRIISAADPALGQIPQNQFGILQQVRYTGTERQKHLLFKSVLDGWRIGNAGPERGSKNTLELKARAVREGDHYLLSGQKFYSTGALFAHWVAVKALNDDGRQVMAFVRRGSPGLRIVDDWSGFGQRTTASGTVLLNEVPVDVELVLDNWRQADAPNIQGAASQLVQAAIDAGIAEAAVADAISFVRERARPWVDAKVERASDDPYVIADIGRLTLELHAAQALLGRAARVLDEVNAAPIDAASAARASIAVAEAKVLTTEISLQASEKLFELSGSRATLAEFNLDRHWRNARVHTLHDPVRWKYHAVGAYHLNATLPARHSWI</sequence>
<dbReference type="RefSeq" id="WP_217977423.1">
    <property type="nucleotide sequence ID" value="NZ_JAHTBI010000082.1"/>
</dbReference>
<evidence type="ECO:0000259" key="3">
    <source>
        <dbReference type="Pfam" id="PF08028"/>
    </source>
</evidence>
<keyword evidence="5" id="KW-1185">Reference proteome</keyword>
<proteinExistence type="predicted"/>
<dbReference type="Pfam" id="PF08028">
    <property type="entry name" value="Acyl-CoA_dh_2"/>
    <property type="match status" value="1"/>
</dbReference>
<name>A0A9Q2XMM4_9PSED</name>
<reference evidence="4" key="1">
    <citation type="journal article" date="2022" name="Int. J. Syst. Evol. Microbiol.">
        <title>Pseudomonas aegrilactucae sp. nov. and Pseudomonas morbosilactucae sp. nov., pathogens causing bacterial rot of lettuce in Japan.</title>
        <authorList>
            <person name="Sawada H."/>
            <person name="Fujikawa T."/>
            <person name="Satou M."/>
        </authorList>
    </citation>
    <scope>NUCLEOTIDE SEQUENCE</scope>
    <source>
        <strain evidence="4">MAFF 301350</strain>
    </source>
</reference>
<dbReference type="PIRSF" id="PIRSF016578">
    <property type="entry name" value="HsaA"/>
    <property type="match status" value="1"/>
</dbReference>
<comment type="caution">
    <text evidence="4">The sequence shown here is derived from an EMBL/GenBank/DDBJ whole genome shotgun (WGS) entry which is preliminary data.</text>
</comment>
<evidence type="ECO:0000256" key="1">
    <source>
        <dbReference type="ARBA" id="ARBA00023002"/>
    </source>
</evidence>
<dbReference type="PANTHER" id="PTHR43884">
    <property type="entry name" value="ACYL-COA DEHYDROGENASE"/>
    <property type="match status" value="1"/>
</dbReference>
<evidence type="ECO:0000313" key="5">
    <source>
        <dbReference type="Proteomes" id="UP001106592"/>
    </source>
</evidence>
<feature type="domain" description="Acyl-CoA dehydrogenase/oxidase N-terminal" evidence="2">
    <location>
        <begin position="30"/>
        <end position="132"/>
    </location>
</feature>
<dbReference type="InterPro" id="IPR013107">
    <property type="entry name" value="Acyl-CoA_DH_C"/>
</dbReference>
<dbReference type="InterPro" id="IPR013786">
    <property type="entry name" value="AcylCoA_DH/ox_N"/>
</dbReference>
<dbReference type="EC" id="1.-.-.-" evidence="4"/>
<dbReference type="GO" id="GO:0006552">
    <property type="term" value="P:L-leucine catabolic process"/>
    <property type="evidence" value="ECO:0007669"/>
    <property type="project" value="TreeGrafter"/>
</dbReference>
<evidence type="ECO:0000259" key="2">
    <source>
        <dbReference type="Pfam" id="PF02771"/>
    </source>
</evidence>
<dbReference type="PANTHER" id="PTHR43884:SF12">
    <property type="entry name" value="ISOVALERYL-COA DEHYDROGENASE, MITOCHONDRIAL-RELATED"/>
    <property type="match status" value="1"/>
</dbReference>
<keyword evidence="1 4" id="KW-0560">Oxidoreductase</keyword>
<dbReference type="EMBL" id="JAHTBI010000082">
    <property type="protein sequence ID" value="MBV6289476.1"/>
    <property type="molecule type" value="Genomic_DNA"/>
</dbReference>
<feature type="domain" description="Acyl-CoA dehydrogenase C-terminal" evidence="3">
    <location>
        <begin position="254"/>
        <end position="388"/>
    </location>
</feature>
<protein>
    <submittedName>
        <fullName evidence="4">SfnB family sulfur acquisition oxidoreductase</fullName>
        <ecNumber evidence="4">1.-.-.-</ecNumber>
    </submittedName>
</protein>
<reference evidence="4" key="2">
    <citation type="journal article" date="2023" name="Plant Pathol.">
        <title>Dismantling and reorganizing Pseudomonas marginalis sensu#lato.</title>
        <authorList>
            <person name="Sawada H."/>
            <person name="Fujikawa T."/>
            <person name="Satou M."/>
        </authorList>
    </citation>
    <scope>NUCLEOTIDE SEQUENCE</scope>
    <source>
        <strain evidence="4">MAFF 301350</strain>
    </source>
</reference>
<dbReference type="InterPro" id="IPR023922">
    <property type="entry name" value="S04_starv_induced_SfnB"/>
</dbReference>
<dbReference type="AlphaFoldDB" id="A0A9Q2XMM4"/>
<evidence type="ECO:0000313" key="4">
    <source>
        <dbReference type="EMBL" id="MBV6289476.1"/>
    </source>
</evidence>
<dbReference type="Proteomes" id="UP001106592">
    <property type="component" value="Unassembled WGS sequence"/>
</dbReference>
<dbReference type="Pfam" id="PF02771">
    <property type="entry name" value="Acyl-CoA_dh_N"/>
    <property type="match status" value="1"/>
</dbReference>
<dbReference type="GO" id="GO:0050660">
    <property type="term" value="F:flavin adenine dinucleotide binding"/>
    <property type="evidence" value="ECO:0007669"/>
    <property type="project" value="InterPro"/>
</dbReference>